<dbReference type="PANTHER" id="PTHR23139">
    <property type="entry name" value="RNA-BINDING PROTEIN"/>
    <property type="match status" value="1"/>
</dbReference>
<dbReference type="InterPro" id="IPR035979">
    <property type="entry name" value="RBD_domain_sf"/>
</dbReference>
<keyword evidence="1" id="KW-0507">mRNA processing</keyword>
<organism evidence="4 5">
    <name type="scientific">Encephalitozoon hellem</name>
    <name type="common">Microsporidian parasite</name>
    <dbReference type="NCBI Taxonomy" id="27973"/>
    <lineage>
        <taxon>Eukaryota</taxon>
        <taxon>Fungi</taxon>
        <taxon>Fungi incertae sedis</taxon>
        <taxon>Microsporidia</taxon>
        <taxon>Unikaryonidae</taxon>
        <taxon>Encephalitozoon</taxon>
    </lineage>
</organism>
<evidence type="ECO:0000313" key="4">
    <source>
        <dbReference type="EMBL" id="UTX43168.1"/>
    </source>
</evidence>
<evidence type="ECO:0000256" key="2">
    <source>
        <dbReference type="ARBA" id="ARBA00022884"/>
    </source>
</evidence>
<evidence type="ECO:0000256" key="1">
    <source>
        <dbReference type="ARBA" id="ARBA00022664"/>
    </source>
</evidence>
<accession>A0A9Q9CA84</accession>
<dbReference type="InterPro" id="IPR012677">
    <property type="entry name" value="Nucleotide-bd_a/b_plait_sf"/>
</dbReference>
<proteinExistence type="predicted"/>
<dbReference type="SUPFAM" id="SSF54928">
    <property type="entry name" value="RNA-binding domain, RBD"/>
    <property type="match status" value="1"/>
</dbReference>
<gene>
    <name evidence="4" type="ORF">GPU96_05g09080</name>
</gene>
<dbReference type="Gene3D" id="3.30.70.330">
    <property type="match status" value="1"/>
</dbReference>
<protein>
    <submittedName>
        <fullName evidence="4">Msx2-interacting protein</fullName>
    </submittedName>
</protein>
<dbReference type="GO" id="GO:0006397">
    <property type="term" value="P:mRNA processing"/>
    <property type="evidence" value="ECO:0007669"/>
    <property type="project" value="UniProtKB-KW"/>
</dbReference>
<evidence type="ECO:0000256" key="3">
    <source>
        <dbReference type="ARBA" id="ARBA00023187"/>
    </source>
</evidence>
<evidence type="ECO:0000313" key="5">
    <source>
        <dbReference type="Proteomes" id="UP001059546"/>
    </source>
</evidence>
<keyword evidence="3" id="KW-0508">mRNA splicing</keyword>
<dbReference type="GO" id="GO:0003723">
    <property type="term" value="F:RNA binding"/>
    <property type="evidence" value="ECO:0007669"/>
    <property type="project" value="UniProtKB-KW"/>
</dbReference>
<sequence>MGLLPLDKRFRRMNLFDVGKCMIEGVEYLEEILESNIDITKEYEKDLYVPLLLPRLKTDEFTEEDYRNSVTIVCLTSLGVSSVNRFLLRFFRGFTLKGTNTGVEIVFNSRQDATECLRLSNRDFSFLRPAEYIELPGASEARNEGSKYCKDVPCDRNKIILGPLDVSPPILRDALDEISPLQSFRTCGNPLYFVFTFRNPEFCEPFIRATSHIFMSDIGKPLTSARAYEGCTILNLGKNIPHLAPRRMAGPIALSRERTRIVTVLNVIGPWDTDVSKAVEGIKKMCSKYGGVKDVMVPGNSLGAARQPGSSRIFVECRDLETSERVRDELGGLVYEGRIVATGYYPELNYAAGEYE</sequence>
<name>A0A9Q9CA84_ENCHE</name>
<dbReference type="EMBL" id="CP075151">
    <property type="protein sequence ID" value="UTX43168.1"/>
    <property type="molecule type" value="Genomic_DNA"/>
</dbReference>
<reference evidence="4" key="1">
    <citation type="submission" date="2021-05" db="EMBL/GenBank/DDBJ databases">
        <title>Encephalitozoon hellem ATCC 50604 Complete Genome.</title>
        <authorList>
            <person name="Mascarenhas dos Santos A.C."/>
            <person name="Julian A.T."/>
            <person name="Pombert J.-F."/>
        </authorList>
    </citation>
    <scope>NUCLEOTIDE SEQUENCE</scope>
    <source>
        <strain evidence="4">ATCC 50604</strain>
    </source>
</reference>
<dbReference type="Proteomes" id="UP001059546">
    <property type="component" value="Chromosome V"/>
</dbReference>
<dbReference type="GO" id="GO:0008380">
    <property type="term" value="P:RNA splicing"/>
    <property type="evidence" value="ECO:0007669"/>
    <property type="project" value="UniProtKB-KW"/>
</dbReference>
<dbReference type="AlphaFoldDB" id="A0A9Q9CA84"/>
<keyword evidence="2" id="KW-0694">RNA-binding</keyword>